<evidence type="ECO:0000313" key="3">
    <source>
        <dbReference type="Proteomes" id="UP001501442"/>
    </source>
</evidence>
<feature type="chain" id="PRO_5047005608" evidence="1">
    <location>
        <begin position="28"/>
        <end position="284"/>
    </location>
</feature>
<evidence type="ECO:0000313" key="2">
    <source>
        <dbReference type="EMBL" id="GAA4627778.1"/>
    </source>
</evidence>
<protein>
    <submittedName>
        <fullName evidence="2">Uncharacterized protein</fullName>
    </submittedName>
</protein>
<proteinExistence type="predicted"/>
<accession>A0ABP8UC33</accession>
<name>A0ABP8UC33_9ACTN</name>
<dbReference type="Proteomes" id="UP001501442">
    <property type="component" value="Unassembled WGS sequence"/>
</dbReference>
<keyword evidence="3" id="KW-1185">Reference proteome</keyword>
<organism evidence="2 3">
    <name type="scientific">Actinoallomurus vinaceus</name>
    <dbReference type="NCBI Taxonomy" id="1080074"/>
    <lineage>
        <taxon>Bacteria</taxon>
        <taxon>Bacillati</taxon>
        <taxon>Actinomycetota</taxon>
        <taxon>Actinomycetes</taxon>
        <taxon>Streptosporangiales</taxon>
        <taxon>Thermomonosporaceae</taxon>
        <taxon>Actinoallomurus</taxon>
    </lineage>
</organism>
<reference evidence="3" key="1">
    <citation type="journal article" date="2019" name="Int. J. Syst. Evol. Microbiol.">
        <title>The Global Catalogue of Microorganisms (GCM) 10K type strain sequencing project: providing services to taxonomists for standard genome sequencing and annotation.</title>
        <authorList>
            <consortium name="The Broad Institute Genomics Platform"/>
            <consortium name="The Broad Institute Genome Sequencing Center for Infectious Disease"/>
            <person name="Wu L."/>
            <person name="Ma J."/>
        </authorList>
    </citation>
    <scope>NUCLEOTIDE SEQUENCE [LARGE SCALE GENOMIC DNA]</scope>
    <source>
        <strain evidence="3">JCM 17939</strain>
    </source>
</reference>
<sequence length="284" mass="30971">MRRITLGILSASAVMCTLAAVPPAALAETAAPGASQARLDQRPLSFSSFTVSYDPYANVTINGGLRSDSAIYDALPLTIEYSFDGKTGWTVKKTVTADTGANAFNTTFNYNQSGYWRARFAGNATYQAATSPVRKAWRWRTEIHSFKVSPKKVRKNRYVTASGRLIHWTTISKHSGYAGRRVRIIFRFKGKKTWYHLKWTKTNSKGYFKQKVHAYGSGYYAAVFEGGKGTFATGSDNTPYVKTYGIGGGSVAAQTVPGPVVNWTPSPSSSAVSATAPQLSARRD</sequence>
<evidence type="ECO:0000256" key="1">
    <source>
        <dbReference type="SAM" id="SignalP"/>
    </source>
</evidence>
<comment type="caution">
    <text evidence="2">The sequence shown here is derived from an EMBL/GenBank/DDBJ whole genome shotgun (WGS) entry which is preliminary data.</text>
</comment>
<gene>
    <name evidence="2" type="ORF">GCM10023196_041400</name>
</gene>
<keyword evidence="1" id="KW-0732">Signal</keyword>
<dbReference type="EMBL" id="BAABHK010000005">
    <property type="protein sequence ID" value="GAA4627778.1"/>
    <property type="molecule type" value="Genomic_DNA"/>
</dbReference>
<dbReference type="RefSeq" id="WP_345432550.1">
    <property type="nucleotide sequence ID" value="NZ_BAABHK010000005.1"/>
</dbReference>
<feature type="signal peptide" evidence="1">
    <location>
        <begin position="1"/>
        <end position="27"/>
    </location>
</feature>